<organism evidence="1">
    <name type="scientific">Rhizophora mucronata</name>
    <name type="common">Asiatic mangrove</name>
    <dbReference type="NCBI Taxonomy" id="61149"/>
    <lineage>
        <taxon>Eukaryota</taxon>
        <taxon>Viridiplantae</taxon>
        <taxon>Streptophyta</taxon>
        <taxon>Embryophyta</taxon>
        <taxon>Tracheophyta</taxon>
        <taxon>Spermatophyta</taxon>
        <taxon>Magnoliopsida</taxon>
        <taxon>eudicotyledons</taxon>
        <taxon>Gunneridae</taxon>
        <taxon>Pentapetalae</taxon>
        <taxon>rosids</taxon>
        <taxon>fabids</taxon>
        <taxon>Malpighiales</taxon>
        <taxon>Rhizophoraceae</taxon>
        <taxon>Rhizophora</taxon>
    </lineage>
</organism>
<proteinExistence type="predicted"/>
<accession>A0A2P2P6I1</accession>
<protein>
    <submittedName>
        <fullName evidence="1">Uncharacterized protein</fullName>
    </submittedName>
</protein>
<name>A0A2P2P6I1_RHIMU</name>
<dbReference type="EMBL" id="GGEC01069884">
    <property type="protein sequence ID" value="MBX50368.1"/>
    <property type="molecule type" value="Transcribed_RNA"/>
</dbReference>
<evidence type="ECO:0000313" key="1">
    <source>
        <dbReference type="EMBL" id="MBX50368.1"/>
    </source>
</evidence>
<reference evidence="1" key="1">
    <citation type="submission" date="2018-02" db="EMBL/GenBank/DDBJ databases">
        <title>Rhizophora mucronata_Transcriptome.</title>
        <authorList>
            <person name="Meera S.P."/>
            <person name="Sreeshan A."/>
            <person name="Augustine A."/>
        </authorList>
    </citation>
    <scope>NUCLEOTIDE SEQUENCE</scope>
    <source>
        <tissue evidence="1">Leaf</tissue>
    </source>
</reference>
<sequence>MCEEMNRILTLDFGGSQSRA</sequence>
<dbReference type="AlphaFoldDB" id="A0A2P2P6I1"/>